<dbReference type="InterPro" id="IPR036179">
    <property type="entry name" value="Ig-like_dom_sf"/>
</dbReference>
<gene>
    <name evidence="2" type="primary">HEMO</name>
</gene>
<dbReference type="InterPro" id="IPR007110">
    <property type="entry name" value="Ig-like_dom"/>
</dbReference>
<dbReference type="InterPro" id="IPR013151">
    <property type="entry name" value="Immunoglobulin_dom"/>
</dbReference>
<dbReference type="InterPro" id="IPR013783">
    <property type="entry name" value="Ig-like_fold"/>
</dbReference>
<dbReference type="PROSITE" id="PS50835">
    <property type="entry name" value="IG_LIKE"/>
    <property type="match status" value="1"/>
</dbReference>
<reference evidence="2" key="1">
    <citation type="submission" date="2013-07" db="EMBL/GenBank/DDBJ databases">
        <title>Midgut Transcriptome Profiling of Anoplphora glabripennis, a Lignocellulose Degrading, Wood-Boring Cerambycid.</title>
        <authorList>
            <person name="Scully E.D."/>
            <person name="Hoover K."/>
            <person name="Carlson J.E."/>
            <person name="Tien M."/>
            <person name="Geib S.M."/>
        </authorList>
    </citation>
    <scope>NUCLEOTIDE SEQUENCE</scope>
</reference>
<feature type="non-terminal residue" evidence="2">
    <location>
        <position position="196"/>
    </location>
</feature>
<dbReference type="Gene3D" id="2.60.40.10">
    <property type="entry name" value="Immunoglobulins"/>
    <property type="match status" value="2"/>
</dbReference>
<proteinExistence type="predicted"/>
<name>V5GZR9_ANOGL</name>
<dbReference type="SMART" id="SM00409">
    <property type="entry name" value="IG"/>
    <property type="match status" value="2"/>
</dbReference>
<feature type="domain" description="Ig-like" evidence="1">
    <location>
        <begin position="97"/>
        <end position="194"/>
    </location>
</feature>
<accession>V5GZR9</accession>
<dbReference type="SUPFAM" id="SSF48726">
    <property type="entry name" value="Immunoglobulin"/>
    <property type="match status" value="2"/>
</dbReference>
<organism evidence="2">
    <name type="scientific">Anoplophora glabripennis</name>
    <name type="common">Asian longhorn beetle</name>
    <name type="synonym">Anoplophora nobilis</name>
    <dbReference type="NCBI Taxonomy" id="217634"/>
    <lineage>
        <taxon>Eukaryota</taxon>
        <taxon>Metazoa</taxon>
        <taxon>Ecdysozoa</taxon>
        <taxon>Arthropoda</taxon>
        <taxon>Hexapoda</taxon>
        <taxon>Insecta</taxon>
        <taxon>Pterygota</taxon>
        <taxon>Neoptera</taxon>
        <taxon>Endopterygota</taxon>
        <taxon>Coleoptera</taxon>
        <taxon>Polyphaga</taxon>
        <taxon>Cucujiformia</taxon>
        <taxon>Chrysomeloidea</taxon>
        <taxon>Cerambycidae</taxon>
        <taxon>Lamiinae</taxon>
        <taxon>Lamiini</taxon>
        <taxon>Anoplophora</taxon>
    </lineage>
</organism>
<dbReference type="InterPro" id="IPR003599">
    <property type="entry name" value="Ig_sub"/>
</dbReference>
<dbReference type="AlphaFoldDB" id="V5GZR9"/>
<protein>
    <submittedName>
        <fullName evidence="2">Hemolin</fullName>
    </submittedName>
</protein>
<dbReference type="CDD" id="cd00096">
    <property type="entry name" value="Ig"/>
    <property type="match status" value="1"/>
</dbReference>
<dbReference type="EMBL" id="GALX01002438">
    <property type="protein sequence ID" value="JAB66028.1"/>
    <property type="molecule type" value="Transcribed_RNA"/>
</dbReference>
<dbReference type="Pfam" id="PF00047">
    <property type="entry name" value="ig"/>
    <property type="match status" value="2"/>
</dbReference>
<evidence type="ECO:0000313" key="2">
    <source>
        <dbReference type="EMBL" id="JAB66028.1"/>
    </source>
</evidence>
<evidence type="ECO:0000259" key="1">
    <source>
        <dbReference type="PROSITE" id="PS50835"/>
    </source>
</evidence>
<sequence>MAKDEHFLVFALIITLLDVAFGLYISRTSLIINLDETFMVICRDEGGQYVTWQGPNGTLNAKTRPMVQHGSYGTSILFNKTKIEDAGNYTCILNASPQVRKVFSLTVREDLEFQRTPMNHIVREDRGFTIPCHTNLKDVDITWELESGEALDEKKYRVLPEGLHIINVTRNDAQVYKCRAPHLASGAIIYKKITLD</sequence>